<protein>
    <recommendedName>
        <fullName evidence="2">histidine kinase</fullName>
        <ecNumber evidence="2">2.7.13.3</ecNumber>
    </recommendedName>
</protein>
<dbReference type="InterPro" id="IPR003594">
    <property type="entry name" value="HATPase_dom"/>
</dbReference>
<dbReference type="EMBL" id="MFKW01000075">
    <property type="protein sequence ID" value="OGG49345.1"/>
    <property type="molecule type" value="Genomic_DNA"/>
</dbReference>
<dbReference type="InterPro" id="IPR050736">
    <property type="entry name" value="Sensor_HK_Regulatory"/>
</dbReference>
<dbReference type="Pfam" id="PF02518">
    <property type="entry name" value="HATPase_c"/>
    <property type="match status" value="1"/>
</dbReference>
<dbReference type="PANTHER" id="PTHR43711">
    <property type="entry name" value="TWO-COMPONENT HISTIDINE KINASE"/>
    <property type="match status" value="1"/>
</dbReference>
<name>A0A1F6CJM1_9BACT</name>
<evidence type="ECO:0000256" key="1">
    <source>
        <dbReference type="ARBA" id="ARBA00000085"/>
    </source>
</evidence>
<dbReference type="InterPro" id="IPR004358">
    <property type="entry name" value="Sig_transdc_His_kin-like_C"/>
</dbReference>
<comment type="caution">
    <text evidence="7">The sequence shown here is derived from an EMBL/GenBank/DDBJ whole genome shotgun (WGS) entry which is preliminary data.</text>
</comment>
<dbReference type="EC" id="2.7.13.3" evidence="2"/>
<organism evidence="7 8">
    <name type="scientific">Candidatus Kaiserbacteria bacterium RIFCSPHIGHO2_01_FULL_54_36b</name>
    <dbReference type="NCBI Taxonomy" id="1798483"/>
    <lineage>
        <taxon>Bacteria</taxon>
        <taxon>Candidatus Kaiseribacteriota</taxon>
    </lineage>
</organism>
<dbReference type="Gene3D" id="3.30.565.10">
    <property type="entry name" value="Histidine kinase-like ATPase, C-terminal domain"/>
    <property type="match status" value="1"/>
</dbReference>
<feature type="domain" description="Histidine kinase" evidence="6">
    <location>
        <begin position="53"/>
        <end position="271"/>
    </location>
</feature>
<evidence type="ECO:0000313" key="8">
    <source>
        <dbReference type="Proteomes" id="UP000176445"/>
    </source>
</evidence>
<sequence length="271" mass="29625">MDANTPQQAKSTSDYEAELKKANEIVYKHSLELARLKQELEVVNKQQENLLHFISHEIKGYLTKSEAGFAAIAEGDYGSIPEQLKTMSKAALADVRKGVATVMDILQASNLKKGTVSFKKLAFDFRSVVQTIIAEQQVAAHAKGLQLDVKMADGKYRLEGDEEKIREHVIRNLIDNAIRYTPTGTVHIELSDGDGKIHFSVKDSGVGITPEDMANLFTEGGHGKDSIKINVHSTGYGLFIAKQVVEASGGKIWAESKGAGHGARFIVEFLA</sequence>
<evidence type="ECO:0000313" key="7">
    <source>
        <dbReference type="EMBL" id="OGG49345.1"/>
    </source>
</evidence>
<accession>A0A1F6CJM1</accession>
<keyword evidence="3" id="KW-0808">Transferase</keyword>
<dbReference type="PROSITE" id="PS50109">
    <property type="entry name" value="HIS_KIN"/>
    <property type="match status" value="1"/>
</dbReference>
<dbReference type="SUPFAM" id="SSF55874">
    <property type="entry name" value="ATPase domain of HSP90 chaperone/DNA topoisomerase II/histidine kinase"/>
    <property type="match status" value="1"/>
</dbReference>
<keyword evidence="5" id="KW-0902">Two-component regulatory system</keyword>
<dbReference type="GO" id="GO:0000160">
    <property type="term" value="P:phosphorelay signal transduction system"/>
    <property type="evidence" value="ECO:0007669"/>
    <property type="project" value="UniProtKB-KW"/>
</dbReference>
<proteinExistence type="predicted"/>
<evidence type="ECO:0000256" key="5">
    <source>
        <dbReference type="ARBA" id="ARBA00023012"/>
    </source>
</evidence>
<dbReference type="SMART" id="SM00387">
    <property type="entry name" value="HATPase_c"/>
    <property type="match status" value="1"/>
</dbReference>
<dbReference type="Proteomes" id="UP000176445">
    <property type="component" value="Unassembled WGS sequence"/>
</dbReference>
<dbReference type="GO" id="GO:0004673">
    <property type="term" value="F:protein histidine kinase activity"/>
    <property type="evidence" value="ECO:0007669"/>
    <property type="project" value="UniProtKB-EC"/>
</dbReference>
<evidence type="ECO:0000256" key="2">
    <source>
        <dbReference type="ARBA" id="ARBA00012438"/>
    </source>
</evidence>
<dbReference type="PANTHER" id="PTHR43711:SF31">
    <property type="entry name" value="HISTIDINE KINASE"/>
    <property type="match status" value="1"/>
</dbReference>
<reference evidence="7 8" key="1">
    <citation type="journal article" date="2016" name="Nat. Commun.">
        <title>Thousands of microbial genomes shed light on interconnected biogeochemical processes in an aquifer system.</title>
        <authorList>
            <person name="Anantharaman K."/>
            <person name="Brown C.T."/>
            <person name="Hug L.A."/>
            <person name="Sharon I."/>
            <person name="Castelle C.J."/>
            <person name="Probst A.J."/>
            <person name="Thomas B.C."/>
            <person name="Singh A."/>
            <person name="Wilkins M.J."/>
            <person name="Karaoz U."/>
            <person name="Brodie E.L."/>
            <person name="Williams K.H."/>
            <person name="Hubbard S.S."/>
            <person name="Banfield J.F."/>
        </authorList>
    </citation>
    <scope>NUCLEOTIDE SEQUENCE [LARGE SCALE GENOMIC DNA]</scope>
</reference>
<dbReference type="InterPro" id="IPR005467">
    <property type="entry name" value="His_kinase_dom"/>
</dbReference>
<evidence type="ECO:0000256" key="4">
    <source>
        <dbReference type="ARBA" id="ARBA00022777"/>
    </source>
</evidence>
<dbReference type="AlphaFoldDB" id="A0A1F6CJM1"/>
<evidence type="ECO:0000256" key="3">
    <source>
        <dbReference type="ARBA" id="ARBA00022679"/>
    </source>
</evidence>
<gene>
    <name evidence="7" type="ORF">A2704_04175</name>
</gene>
<dbReference type="InterPro" id="IPR036890">
    <property type="entry name" value="HATPase_C_sf"/>
</dbReference>
<dbReference type="CDD" id="cd00075">
    <property type="entry name" value="HATPase"/>
    <property type="match status" value="1"/>
</dbReference>
<evidence type="ECO:0000259" key="6">
    <source>
        <dbReference type="PROSITE" id="PS50109"/>
    </source>
</evidence>
<keyword evidence="4" id="KW-0418">Kinase</keyword>
<dbReference type="PRINTS" id="PR00344">
    <property type="entry name" value="BCTRLSENSOR"/>
</dbReference>
<comment type="catalytic activity">
    <reaction evidence="1">
        <text>ATP + protein L-histidine = ADP + protein N-phospho-L-histidine.</text>
        <dbReference type="EC" id="2.7.13.3"/>
    </reaction>
</comment>